<dbReference type="PANTHER" id="PTHR12526">
    <property type="entry name" value="GLYCOSYLTRANSFERASE"/>
    <property type="match status" value="1"/>
</dbReference>
<dbReference type="Pfam" id="PF13439">
    <property type="entry name" value="Glyco_transf_4"/>
    <property type="match status" value="1"/>
</dbReference>
<feature type="domain" description="Glycosyl transferase family 1" evidence="4">
    <location>
        <begin position="171"/>
        <end position="327"/>
    </location>
</feature>
<dbReference type="SUPFAM" id="SSF53756">
    <property type="entry name" value="UDP-Glycosyltransferase/glycogen phosphorylase"/>
    <property type="match status" value="1"/>
</dbReference>
<dbReference type="Proteomes" id="UP000608071">
    <property type="component" value="Unassembled WGS sequence"/>
</dbReference>
<dbReference type="Pfam" id="PF00534">
    <property type="entry name" value="Glycos_transf_1"/>
    <property type="match status" value="1"/>
</dbReference>
<dbReference type="Gene3D" id="3.40.50.2000">
    <property type="entry name" value="Glycogen Phosphorylase B"/>
    <property type="match status" value="2"/>
</dbReference>
<reference evidence="6 7" key="1">
    <citation type="submission" date="2020-08" db="EMBL/GenBank/DDBJ databases">
        <title>A Genomic Blueprint of the Chicken Gut Microbiome.</title>
        <authorList>
            <person name="Gilroy R."/>
            <person name="Ravi A."/>
            <person name="Getino M."/>
            <person name="Pursley I."/>
            <person name="Horton D.L."/>
            <person name="Alikhan N.-F."/>
            <person name="Baker D."/>
            <person name="Gharbi K."/>
            <person name="Hall N."/>
            <person name="Watson M."/>
            <person name="Adriaenssens E.M."/>
            <person name="Foster-Nyarko E."/>
            <person name="Jarju S."/>
            <person name="Secka A."/>
            <person name="Antonio M."/>
            <person name="Oren A."/>
            <person name="Chaudhuri R."/>
            <person name="La Ragione R.M."/>
            <person name="Hildebrand F."/>
            <person name="Pallen M.J."/>
        </authorList>
    </citation>
    <scope>NUCLEOTIDE SEQUENCE [LARGE SCALE GENOMIC DNA]</scope>
    <source>
        <strain evidence="6 7">Sa2BVA9</strain>
    </source>
</reference>
<comment type="similarity">
    <text evidence="1">Belongs to the glycosyltransferase group 1 family. Glycosyltransferase 4 subfamily.</text>
</comment>
<name>A0ABR8T4W1_9BACL</name>
<comment type="caution">
    <text evidence="6">The sequence shown here is derived from an EMBL/GenBank/DDBJ whole genome shotgun (WGS) entry which is preliminary data.</text>
</comment>
<dbReference type="CDD" id="cd03801">
    <property type="entry name" value="GT4_PimA-like"/>
    <property type="match status" value="1"/>
</dbReference>
<proteinExistence type="inferred from homology"/>
<dbReference type="RefSeq" id="WP_191804261.1">
    <property type="nucleotide sequence ID" value="NZ_JACSQL010000016.1"/>
</dbReference>
<evidence type="ECO:0000256" key="3">
    <source>
        <dbReference type="ARBA" id="ARBA00022679"/>
    </source>
</evidence>
<evidence type="ECO:0000256" key="2">
    <source>
        <dbReference type="ARBA" id="ARBA00022676"/>
    </source>
</evidence>
<evidence type="ECO:0000313" key="7">
    <source>
        <dbReference type="Proteomes" id="UP000608071"/>
    </source>
</evidence>
<protein>
    <submittedName>
        <fullName evidence="6">Glycosyltransferase family 4 protein</fullName>
    </submittedName>
</protein>
<sequence>MMKPTVVVVGSSLKDMGGIVTVIRNIEQSTISNFFQLLRVETYITGNAYVKIKIFLNALFKYLKILMTKHPDIIHIHMSERGSFYRKAIFLLIGKMFRIPVIFHLHGADFNEFYNSNKLQKKICEYILNKANKLIVLSVEWKNYYSNIVPVDKVEVLYNGVFTNKNMIPDEKDNDYPMCLFLGRLGKRKGTYDLIEAILMLKSKGIKAKFIFAGDGEIEEVKRVISEKELLDYIDVLGWIDTDQREKLLKLVDILVLPSYNEGLPMAVLEAMSNSLPIVATFVGGIPEVILNGKNGFLIDPGDIDGLTESLETLINDKKLRQAMGMENRIIISEKFDMNIITKKLRTIYQSIIC</sequence>
<accession>A0ABR8T4W1</accession>
<evidence type="ECO:0000313" key="6">
    <source>
        <dbReference type="EMBL" id="MBD7970811.1"/>
    </source>
</evidence>
<keyword evidence="2" id="KW-0328">Glycosyltransferase</keyword>
<gene>
    <name evidence="6" type="ORF">H9647_22360</name>
</gene>
<dbReference type="InterPro" id="IPR001296">
    <property type="entry name" value="Glyco_trans_1"/>
</dbReference>
<keyword evidence="3" id="KW-0808">Transferase</keyword>
<dbReference type="PANTHER" id="PTHR12526:SF640">
    <property type="entry name" value="COLANIC ACID BIOSYNTHESIS GLYCOSYLTRANSFERASE WCAL-RELATED"/>
    <property type="match status" value="1"/>
</dbReference>
<evidence type="ECO:0000256" key="1">
    <source>
        <dbReference type="ARBA" id="ARBA00009481"/>
    </source>
</evidence>
<keyword evidence="7" id="KW-1185">Reference proteome</keyword>
<evidence type="ECO:0000259" key="5">
    <source>
        <dbReference type="Pfam" id="PF13439"/>
    </source>
</evidence>
<feature type="domain" description="Glycosyltransferase subfamily 4-like N-terminal" evidence="5">
    <location>
        <begin position="42"/>
        <end position="163"/>
    </location>
</feature>
<evidence type="ECO:0000259" key="4">
    <source>
        <dbReference type="Pfam" id="PF00534"/>
    </source>
</evidence>
<dbReference type="EMBL" id="JACSQL010000016">
    <property type="protein sequence ID" value="MBD7970811.1"/>
    <property type="molecule type" value="Genomic_DNA"/>
</dbReference>
<organism evidence="6 7">
    <name type="scientific">Paenibacillus gallinarum</name>
    <dbReference type="NCBI Taxonomy" id="2762232"/>
    <lineage>
        <taxon>Bacteria</taxon>
        <taxon>Bacillati</taxon>
        <taxon>Bacillota</taxon>
        <taxon>Bacilli</taxon>
        <taxon>Bacillales</taxon>
        <taxon>Paenibacillaceae</taxon>
        <taxon>Paenibacillus</taxon>
    </lineage>
</organism>
<dbReference type="InterPro" id="IPR028098">
    <property type="entry name" value="Glyco_trans_4-like_N"/>
</dbReference>